<gene>
    <name evidence="1" type="ORF">HPB48_009944</name>
</gene>
<proteinExistence type="predicted"/>
<evidence type="ECO:0000313" key="1">
    <source>
        <dbReference type="EMBL" id="KAH9375735.1"/>
    </source>
</evidence>
<protein>
    <submittedName>
        <fullName evidence="1">Uncharacterized protein</fullName>
    </submittedName>
</protein>
<sequence>MQPTLKDETLDLASLRSGLNVLNAAKLFPDSCTRRGSCYVGGAKRTEPRKWRRSNSSCKCAFPRGHGTPRNDEEEPLFFNHCTVSKVVPLKEFVIFWEPRVPARLTGATKDIEYQGKTTDDGKISNIASIRTLDPQVAEQVTIALALLDGRRTEIYSDFKTAVRAFQNGRIAEQAARLLSVWSPDALTHNSIHWFAVHVGPVAGAPPN</sequence>
<dbReference type="EMBL" id="JABSTR010000007">
    <property type="protein sequence ID" value="KAH9375735.1"/>
    <property type="molecule type" value="Genomic_DNA"/>
</dbReference>
<reference evidence="1 2" key="1">
    <citation type="journal article" date="2020" name="Cell">
        <title>Large-Scale Comparative Analyses of Tick Genomes Elucidate Their Genetic Diversity and Vector Capacities.</title>
        <authorList>
            <consortium name="Tick Genome and Microbiome Consortium (TIGMIC)"/>
            <person name="Jia N."/>
            <person name="Wang J."/>
            <person name="Shi W."/>
            <person name="Du L."/>
            <person name="Sun Y."/>
            <person name="Zhan W."/>
            <person name="Jiang J.F."/>
            <person name="Wang Q."/>
            <person name="Zhang B."/>
            <person name="Ji P."/>
            <person name="Bell-Sakyi L."/>
            <person name="Cui X.M."/>
            <person name="Yuan T.T."/>
            <person name="Jiang B.G."/>
            <person name="Yang W.F."/>
            <person name="Lam T.T."/>
            <person name="Chang Q.C."/>
            <person name="Ding S.J."/>
            <person name="Wang X.J."/>
            <person name="Zhu J.G."/>
            <person name="Ruan X.D."/>
            <person name="Zhao L."/>
            <person name="Wei J.T."/>
            <person name="Ye R.Z."/>
            <person name="Que T.C."/>
            <person name="Du C.H."/>
            <person name="Zhou Y.H."/>
            <person name="Cheng J.X."/>
            <person name="Dai P.F."/>
            <person name="Guo W.B."/>
            <person name="Han X.H."/>
            <person name="Huang E.J."/>
            <person name="Li L.F."/>
            <person name="Wei W."/>
            <person name="Gao Y.C."/>
            <person name="Liu J.Z."/>
            <person name="Shao H.Z."/>
            <person name="Wang X."/>
            <person name="Wang C.C."/>
            <person name="Yang T.C."/>
            <person name="Huo Q.B."/>
            <person name="Li W."/>
            <person name="Chen H.Y."/>
            <person name="Chen S.E."/>
            <person name="Zhou L.G."/>
            <person name="Ni X.B."/>
            <person name="Tian J.H."/>
            <person name="Sheng Y."/>
            <person name="Liu T."/>
            <person name="Pan Y.S."/>
            <person name="Xia L.Y."/>
            <person name="Li J."/>
            <person name="Zhao F."/>
            <person name="Cao W.C."/>
        </authorList>
    </citation>
    <scope>NUCLEOTIDE SEQUENCE [LARGE SCALE GENOMIC DNA]</scope>
    <source>
        <strain evidence="1">HaeL-2018</strain>
    </source>
</reference>
<keyword evidence="2" id="KW-1185">Reference proteome</keyword>
<comment type="caution">
    <text evidence="1">The sequence shown here is derived from an EMBL/GenBank/DDBJ whole genome shotgun (WGS) entry which is preliminary data.</text>
</comment>
<dbReference type="Proteomes" id="UP000821853">
    <property type="component" value="Chromosome 5"/>
</dbReference>
<name>A0A9J6GMI0_HAELO</name>
<dbReference type="AlphaFoldDB" id="A0A9J6GMI0"/>
<dbReference type="VEuPathDB" id="VectorBase:HLOH_041501"/>
<organism evidence="1 2">
    <name type="scientific">Haemaphysalis longicornis</name>
    <name type="common">Bush tick</name>
    <dbReference type="NCBI Taxonomy" id="44386"/>
    <lineage>
        <taxon>Eukaryota</taxon>
        <taxon>Metazoa</taxon>
        <taxon>Ecdysozoa</taxon>
        <taxon>Arthropoda</taxon>
        <taxon>Chelicerata</taxon>
        <taxon>Arachnida</taxon>
        <taxon>Acari</taxon>
        <taxon>Parasitiformes</taxon>
        <taxon>Ixodida</taxon>
        <taxon>Ixodoidea</taxon>
        <taxon>Ixodidae</taxon>
        <taxon>Haemaphysalinae</taxon>
        <taxon>Haemaphysalis</taxon>
    </lineage>
</organism>
<accession>A0A9J6GMI0</accession>
<evidence type="ECO:0000313" key="2">
    <source>
        <dbReference type="Proteomes" id="UP000821853"/>
    </source>
</evidence>